<dbReference type="PROSITE" id="PS50850">
    <property type="entry name" value="MFS"/>
    <property type="match status" value="1"/>
</dbReference>
<keyword evidence="2" id="KW-0813">Transport</keyword>
<keyword evidence="5 7" id="KW-1133">Transmembrane helix</keyword>
<reference evidence="9" key="2">
    <citation type="submission" date="2020-09" db="EMBL/GenBank/DDBJ databases">
        <authorList>
            <person name="Sun Q."/>
            <person name="Zhou Y."/>
        </authorList>
    </citation>
    <scope>NUCLEOTIDE SEQUENCE</scope>
    <source>
        <strain evidence="9">CGMCC 4.7679</strain>
    </source>
</reference>
<evidence type="ECO:0000259" key="8">
    <source>
        <dbReference type="PROSITE" id="PS50850"/>
    </source>
</evidence>
<reference evidence="9" key="1">
    <citation type="journal article" date="2014" name="Int. J. Syst. Evol. Microbiol.">
        <title>Complete genome sequence of Corynebacterium casei LMG S-19264T (=DSM 44701T), isolated from a smear-ripened cheese.</title>
        <authorList>
            <consortium name="US DOE Joint Genome Institute (JGI-PGF)"/>
            <person name="Walter F."/>
            <person name="Albersmeier A."/>
            <person name="Kalinowski J."/>
            <person name="Ruckert C."/>
        </authorList>
    </citation>
    <scope>NUCLEOTIDE SEQUENCE</scope>
    <source>
        <strain evidence="9">CGMCC 4.7679</strain>
    </source>
</reference>
<keyword evidence="10" id="KW-1185">Reference proteome</keyword>
<dbReference type="InterPro" id="IPR011701">
    <property type="entry name" value="MFS"/>
</dbReference>
<keyword evidence="3" id="KW-1003">Cell membrane</keyword>
<dbReference type="PRINTS" id="PR01036">
    <property type="entry name" value="TCRTETB"/>
</dbReference>
<evidence type="ECO:0000256" key="2">
    <source>
        <dbReference type="ARBA" id="ARBA00022448"/>
    </source>
</evidence>
<evidence type="ECO:0000256" key="5">
    <source>
        <dbReference type="ARBA" id="ARBA00022989"/>
    </source>
</evidence>
<protein>
    <recommendedName>
        <fullName evidence="8">Major facilitator superfamily (MFS) profile domain-containing protein</fullName>
    </recommendedName>
</protein>
<dbReference type="CDD" id="cd17321">
    <property type="entry name" value="MFS_MMR_MDR_like"/>
    <property type="match status" value="1"/>
</dbReference>
<feature type="domain" description="Major facilitator superfamily (MFS) profile" evidence="8">
    <location>
        <begin position="8"/>
        <end position="240"/>
    </location>
</feature>
<organism evidence="9 10">
    <name type="scientific">Amycolatopsis bartoniae</name>
    <dbReference type="NCBI Taxonomy" id="941986"/>
    <lineage>
        <taxon>Bacteria</taxon>
        <taxon>Bacillati</taxon>
        <taxon>Actinomycetota</taxon>
        <taxon>Actinomycetes</taxon>
        <taxon>Pseudonocardiales</taxon>
        <taxon>Pseudonocardiaceae</taxon>
        <taxon>Amycolatopsis</taxon>
    </lineage>
</organism>
<comment type="caution">
    <text evidence="9">The sequence shown here is derived from an EMBL/GenBank/DDBJ whole genome shotgun (WGS) entry which is preliminary data.</text>
</comment>
<feature type="transmembrane region" description="Helical" evidence="7">
    <location>
        <begin position="74"/>
        <end position="97"/>
    </location>
</feature>
<dbReference type="PANTHER" id="PTHR42718:SF46">
    <property type="entry name" value="BLR6921 PROTEIN"/>
    <property type="match status" value="1"/>
</dbReference>
<name>A0A8H9MDN8_9PSEU</name>
<evidence type="ECO:0000256" key="1">
    <source>
        <dbReference type="ARBA" id="ARBA00004651"/>
    </source>
</evidence>
<keyword evidence="6 7" id="KW-0472">Membrane</keyword>
<dbReference type="GO" id="GO:0022857">
    <property type="term" value="F:transmembrane transporter activity"/>
    <property type="evidence" value="ECO:0007669"/>
    <property type="project" value="InterPro"/>
</dbReference>
<feature type="transmembrane region" description="Helical" evidence="7">
    <location>
        <begin position="134"/>
        <end position="155"/>
    </location>
</feature>
<evidence type="ECO:0000313" key="9">
    <source>
        <dbReference type="EMBL" id="GHF53785.1"/>
    </source>
</evidence>
<evidence type="ECO:0000256" key="3">
    <source>
        <dbReference type="ARBA" id="ARBA00022475"/>
    </source>
</evidence>
<evidence type="ECO:0000256" key="4">
    <source>
        <dbReference type="ARBA" id="ARBA00022692"/>
    </source>
</evidence>
<accession>A0A8H9MDN8</accession>
<evidence type="ECO:0000256" key="6">
    <source>
        <dbReference type="ARBA" id="ARBA00023136"/>
    </source>
</evidence>
<keyword evidence="4 7" id="KW-0812">Transmembrane</keyword>
<sequence length="240" mass="24532">MTGRQRFVLVLLLTAGFTLAVDFSVLTVALPAIGADVGFALGNLQWIATAFALCAAGCTLLFGRVADLLGRRRVFLAGMTLLGVASLAGGLAVSPAMLLAARAAQGLATAAVTPAALALLTTSFPEGPLRERALGLNGSLMAAGFTAGAILGGVLTDLLSWRWAFFLNVPVAAFVLLAAPRVLDEHRPDRRAKADLPGALTVTLGLLAVVYAATTAGARSWGDPRVLLSLAAGVVLLGLF</sequence>
<dbReference type="SUPFAM" id="SSF103473">
    <property type="entry name" value="MFS general substrate transporter"/>
    <property type="match status" value="1"/>
</dbReference>
<feature type="transmembrane region" description="Helical" evidence="7">
    <location>
        <begin position="103"/>
        <end position="122"/>
    </location>
</feature>
<gene>
    <name evidence="9" type="ORF">GCM10017566_29030</name>
</gene>
<dbReference type="Pfam" id="PF07690">
    <property type="entry name" value="MFS_1"/>
    <property type="match status" value="1"/>
</dbReference>
<proteinExistence type="predicted"/>
<feature type="transmembrane region" description="Helical" evidence="7">
    <location>
        <begin position="161"/>
        <end position="183"/>
    </location>
</feature>
<dbReference type="EMBL" id="BNAV01000003">
    <property type="protein sequence ID" value="GHF53785.1"/>
    <property type="molecule type" value="Genomic_DNA"/>
</dbReference>
<evidence type="ECO:0000256" key="7">
    <source>
        <dbReference type="SAM" id="Phobius"/>
    </source>
</evidence>
<dbReference type="InterPro" id="IPR020846">
    <property type="entry name" value="MFS_dom"/>
</dbReference>
<evidence type="ECO:0000313" key="10">
    <source>
        <dbReference type="Proteomes" id="UP000658656"/>
    </source>
</evidence>
<feature type="transmembrane region" description="Helical" evidence="7">
    <location>
        <begin position="195"/>
        <end position="214"/>
    </location>
</feature>
<feature type="transmembrane region" description="Helical" evidence="7">
    <location>
        <begin position="44"/>
        <end position="62"/>
    </location>
</feature>
<dbReference type="PANTHER" id="PTHR42718">
    <property type="entry name" value="MAJOR FACILITATOR SUPERFAMILY MULTIDRUG TRANSPORTER MFSC"/>
    <property type="match status" value="1"/>
</dbReference>
<comment type="subcellular location">
    <subcellularLocation>
        <location evidence="1">Cell membrane</location>
        <topology evidence="1">Multi-pass membrane protein</topology>
    </subcellularLocation>
</comment>
<dbReference type="GO" id="GO:0005886">
    <property type="term" value="C:plasma membrane"/>
    <property type="evidence" value="ECO:0007669"/>
    <property type="project" value="UniProtKB-SubCell"/>
</dbReference>
<dbReference type="Proteomes" id="UP000658656">
    <property type="component" value="Unassembled WGS sequence"/>
</dbReference>
<dbReference type="Gene3D" id="1.20.1720.10">
    <property type="entry name" value="Multidrug resistance protein D"/>
    <property type="match status" value="1"/>
</dbReference>
<dbReference type="InterPro" id="IPR036259">
    <property type="entry name" value="MFS_trans_sf"/>
</dbReference>
<dbReference type="AlphaFoldDB" id="A0A8H9MDN8"/>